<dbReference type="EMBL" id="CAICTM010001331">
    <property type="protein sequence ID" value="CAB9522705.1"/>
    <property type="molecule type" value="Genomic_DNA"/>
</dbReference>
<evidence type="ECO:0000313" key="9">
    <source>
        <dbReference type="EMBL" id="CAB9522705.1"/>
    </source>
</evidence>
<keyword evidence="6" id="KW-0503">Monooxygenase</keyword>
<feature type="signal peptide" evidence="7">
    <location>
        <begin position="1"/>
        <end position="24"/>
    </location>
</feature>
<dbReference type="SUPFAM" id="SSF51905">
    <property type="entry name" value="FAD/NAD(P)-binding domain"/>
    <property type="match status" value="1"/>
</dbReference>
<keyword evidence="4" id="KW-0521">NADP</keyword>
<dbReference type="InterPro" id="IPR002938">
    <property type="entry name" value="FAD-bd"/>
</dbReference>
<evidence type="ECO:0000313" key="10">
    <source>
        <dbReference type="Proteomes" id="UP001153069"/>
    </source>
</evidence>
<reference evidence="9" key="1">
    <citation type="submission" date="2020-06" db="EMBL/GenBank/DDBJ databases">
        <authorList>
            <consortium name="Plant Systems Biology data submission"/>
        </authorList>
    </citation>
    <scope>NUCLEOTIDE SEQUENCE</scope>
    <source>
        <strain evidence="9">D6</strain>
    </source>
</reference>
<evidence type="ECO:0000256" key="7">
    <source>
        <dbReference type="SAM" id="SignalP"/>
    </source>
</evidence>
<name>A0A9N8ELV4_9STRA</name>
<dbReference type="PANTHER" id="PTHR46028">
    <property type="entry name" value="KYNURENINE 3-MONOOXYGENASE"/>
    <property type="match status" value="1"/>
</dbReference>
<comment type="caution">
    <text evidence="9">The sequence shown here is derived from an EMBL/GenBank/DDBJ whole genome shotgun (WGS) entry which is preliminary data.</text>
</comment>
<keyword evidence="10" id="KW-1185">Reference proteome</keyword>
<evidence type="ECO:0000259" key="8">
    <source>
        <dbReference type="Pfam" id="PF01494"/>
    </source>
</evidence>
<keyword evidence="5" id="KW-0560">Oxidoreductase</keyword>
<comment type="cofactor">
    <cofactor evidence="1">
        <name>FAD</name>
        <dbReference type="ChEBI" id="CHEBI:57692"/>
    </cofactor>
</comment>
<sequence length="511" mass="57324">MNRWWYQTTTALLRLFLLVSQCQAWSKSAPNIVIVGGGPCGLFLAATLLKQNQELGKNYNIHVLEKQARQGQPVNAFGMGLSPRMVKTLEALDPELSDRVLSVGQLTDIGGQHQKQYPGFEFRIAQRQDICQQMVGYIEDTFASEVKEGRFQISYDEGCESVDFEEKTVTTSQGRNIHYDLLVAADGINSKIRQQLVANDDSNDWTVEQYYNKFRAWKALELPPQSFLVPGTFQRFMHPSFFCQILPRYPEGHIGLMFYAAPEMDNGDDKRNPVGINTAEELKQAMTQTLLETTVDEGKSETKRRLDPLKGFRKIMGMKGEKDRSGLLVEKDEERQVVFNDEALEHFVQSRPGRSQVMKINRYHDSKASVALIGDAAHGMYSLLGQGCACGLQNTKILGETLQQQSSDLASALEAYSEQAVPEGHAITDLNLVSHAFASKKKLKFLPSMIWNNLRGKGLMQNVGRHDIPYTKLLKQNRAIVKVAKEEWGNARIPVPVSPKVPPATNSKVLS</sequence>
<dbReference type="InterPro" id="IPR036188">
    <property type="entry name" value="FAD/NAD-bd_sf"/>
</dbReference>
<gene>
    <name evidence="9" type="ORF">SEMRO_1333_G263610.1</name>
</gene>
<evidence type="ECO:0000256" key="3">
    <source>
        <dbReference type="ARBA" id="ARBA00022827"/>
    </source>
</evidence>
<evidence type="ECO:0000256" key="5">
    <source>
        <dbReference type="ARBA" id="ARBA00023002"/>
    </source>
</evidence>
<protein>
    <submittedName>
        <fullName evidence="9">Kynurenine 3-monooxygenase</fullName>
    </submittedName>
</protein>
<dbReference type="Pfam" id="PF01494">
    <property type="entry name" value="FAD_binding_3"/>
    <property type="match status" value="1"/>
</dbReference>
<accession>A0A9N8ELV4</accession>
<dbReference type="AlphaFoldDB" id="A0A9N8ELV4"/>
<dbReference type="GO" id="GO:0004502">
    <property type="term" value="F:kynurenine 3-monooxygenase activity"/>
    <property type="evidence" value="ECO:0007669"/>
    <property type="project" value="TreeGrafter"/>
</dbReference>
<organism evidence="9 10">
    <name type="scientific">Seminavis robusta</name>
    <dbReference type="NCBI Taxonomy" id="568900"/>
    <lineage>
        <taxon>Eukaryota</taxon>
        <taxon>Sar</taxon>
        <taxon>Stramenopiles</taxon>
        <taxon>Ochrophyta</taxon>
        <taxon>Bacillariophyta</taxon>
        <taxon>Bacillariophyceae</taxon>
        <taxon>Bacillariophycidae</taxon>
        <taxon>Naviculales</taxon>
        <taxon>Naviculaceae</taxon>
        <taxon>Seminavis</taxon>
    </lineage>
</organism>
<dbReference type="PRINTS" id="PR00420">
    <property type="entry name" value="RNGMNOXGNASE"/>
</dbReference>
<dbReference type="Proteomes" id="UP001153069">
    <property type="component" value="Unassembled WGS sequence"/>
</dbReference>
<dbReference type="OrthoDB" id="655030at2759"/>
<feature type="domain" description="FAD-binding" evidence="8">
    <location>
        <begin position="32"/>
        <end position="199"/>
    </location>
</feature>
<evidence type="ECO:0000256" key="2">
    <source>
        <dbReference type="ARBA" id="ARBA00022630"/>
    </source>
</evidence>
<evidence type="ECO:0000256" key="1">
    <source>
        <dbReference type="ARBA" id="ARBA00001974"/>
    </source>
</evidence>
<dbReference type="PANTHER" id="PTHR46028:SF2">
    <property type="entry name" value="KYNURENINE 3-MONOOXYGENASE"/>
    <property type="match status" value="1"/>
</dbReference>
<proteinExistence type="predicted"/>
<keyword evidence="3" id="KW-0274">FAD</keyword>
<feature type="chain" id="PRO_5040208302" evidence="7">
    <location>
        <begin position="25"/>
        <end position="511"/>
    </location>
</feature>
<dbReference type="GO" id="GO:0070189">
    <property type="term" value="P:kynurenine metabolic process"/>
    <property type="evidence" value="ECO:0007669"/>
    <property type="project" value="TreeGrafter"/>
</dbReference>
<keyword evidence="2" id="KW-0285">Flavoprotein</keyword>
<evidence type="ECO:0000256" key="4">
    <source>
        <dbReference type="ARBA" id="ARBA00022857"/>
    </source>
</evidence>
<dbReference type="Gene3D" id="3.50.50.60">
    <property type="entry name" value="FAD/NAD(P)-binding domain"/>
    <property type="match status" value="2"/>
</dbReference>
<keyword evidence="7" id="KW-0732">Signal</keyword>
<dbReference type="GO" id="GO:0071949">
    <property type="term" value="F:FAD binding"/>
    <property type="evidence" value="ECO:0007669"/>
    <property type="project" value="InterPro"/>
</dbReference>
<evidence type="ECO:0000256" key="6">
    <source>
        <dbReference type="ARBA" id="ARBA00023033"/>
    </source>
</evidence>